<proteinExistence type="predicted"/>
<gene>
    <name evidence="1" type="ordered locus">LOC_Os03g22760</name>
</gene>
<protein>
    <submittedName>
        <fullName evidence="1">Uncharacterized protein</fullName>
    </submittedName>
</protein>
<name>Q10LH2_ORYSJ</name>
<accession>Q10LH2</accession>
<reference evidence="1" key="2">
    <citation type="submission" date="2006-06" db="EMBL/GenBank/DDBJ databases">
        <authorList>
            <person name="Buell R."/>
            <person name="Wing R.A."/>
            <person name="McCombie W.A."/>
            <person name="Ouyang S."/>
        </authorList>
    </citation>
    <scope>NUCLEOTIDE SEQUENCE</scope>
</reference>
<reference evidence="1" key="1">
    <citation type="journal article" date="2005" name="Genome Res.">
        <title>Sequence, annotation, and analysis of synteny between rice chromosome 3 and diverged grass species.</title>
        <authorList>
            <consortium name="Rice Chromosome 3 Sequencing Consortium"/>
            <person name="Buell C.R."/>
            <person name="Yuan Q."/>
            <person name="Ouyang S."/>
            <person name="Liu J."/>
            <person name="Zhu W."/>
            <person name="Wang A."/>
            <person name="Maiti R."/>
            <person name="Haas B."/>
            <person name="Wortman J."/>
            <person name="Pertea M."/>
            <person name="Jones K.M."/>
            <person name="Kim M."/>
            <person name="Overton L."/>
            <person name="Tsitrin T."/>
            <person name="Fadrosh D."/>
            <person name="Bera J."/>
            <person name="Weaver B."/>
            <person name="Jin S."/>
            <person name="Johri S."/>
            <person name="Reardon M."/>
            <person name="Webb K."/>
            <person name="Hill J."/>
            <person name="Moffat K."/>
            <person name="Tallon L."/>
            <person name="Van Aken S."/>
            <person name="Lewis M."/>
            <person name="Utterback T."/>
            <person name="Feldblyum T."/>
            <person name="Zismann V."/>
            <person name="Iobst S."/>
            <person name="Hsiao J."/>
            <person name="de Vazeille A.R."/>
            <person name="Salzberg S.L."/>
            <person name="White O."/>
            <person name="Fraser C."/>
            <person name="Yu Y."/>
            <person name="Kim H."/>
            <person name="Rambo T."/>
            <person name="Currie J."/>
            <person name="Collura K."/>
            <person name="Kernodle-Thompson S."/>
            <person name="Wei F."/>
            <person name="Kudrna K."/>
            <person name="Ammiraju J.S."/>
            <person name="Luo M."/>
            <person name="Goicoechea J.L."/>
            <person name="Wing R.A."/>
            <person name="Henry D."/>
            <person name="Oates R."/>
            <person name="Palmer M."/>
            <person name="Pries G."/>
            <person name="Saski C."/>
            <person name="Simmons J."/>
            <person name="Soderlund C."/>
            <person name="Nelson W."/>
            <person name="de la Bastide M."/>
            <person name="Spiegel L."/>
            <person name="Nascimento L."/>
            <person name="Huang E."/>
            <person name="Preston R."/>
            <person name="Zutavern T."/>
            <person name="Palmer L."/>
            <person name="O'Shaughnessy A."/>
            <person name="Dike S."/>
            <person name="McCombie W.R."/>
            <person name="Minx P."/>
            <person name="Cordum H."/>
            <person name="Wilson R."/>
            <person name="Jin W."/>
            <person name="Lee H.R."/>
            <person name="Jiang J."/>
            <person name="Jackson S."/>
        </authorList>
    </citation>
    <scope>NUCLEOTIDE SEQUENCE [LARGE SCALE GENOMIC DNA]</scope>
</reference>
<sequence>MQQLSRARCSRTSSARKLNGLFSRRCNSSGEVTSSRGAAAQLAREVRRGDQQSWCRSAACQRSPLPFSRVRVGCSRTSSARKQCFG</sequence>
<dbReference type="AlphaFoldDB" id="Q10LH2"/>
<organism evidence="1">
    <name type="scientific">Oryza sativa subsp. japonica</name>
    <name type="common">Rice</name>
    <dbReference type="NCBI Taxonomy" id="39947"/>
    <lineage>
        <taxon>Eukaryota</taxon>
        <taxon>Viridiplantae</taxon>
        <taxon>Streptophyta</taxon>
        <taxon>Embryophyta</taxon>
        <taxon>Tracheophyta</taxon>
        <taxon>Spermatophyta</taxon>
        <taxon>Magnoliopsida</taxon>
        <taxon>Liliopsida</taxon>
        <taxon>Poales</taxon>
        <taxon>Poaceae</taxon>
        <taxon>BOP clade</taxon>
        <taxon>Oryzoideae</taxon>
        <taxon>Oryzeae</taxon>
        <taxon>Oryzinae</taxon>
        <taxon>Oryza</taxon>
        <taxon>Oryza sativa</taxon>
    </lineage>
</organism>
<evidence type="ECO:0000313" key="1">
    <source>
        <dbReference type="EMBL" id="ABF95930.1"/>
    </source>
</evidence>
<dbReference type="EMBL" id="DP000009">
    <property type="protein sequence ID" value="ABF95930.1"/>
    <property type="molecule type" value="Genomic_DNA"/>
</dbReference>